<accession>A0A2I0HR71</accession>
<dbReference type="Proteomes" id="UP000233551">
    <property type="component" value="Unassembled WGS sequence"/>
</dbReference>
<gene>
    <name evidence="1" type="ORF">CRG98_045391</name>
</gene>
<reference evidence="1 2" key="1">
    <citation type="submission" date="2017-11" db="EMBL/GenBank/DDBJ databases">
        <title>De-novo sequencing of pomegranate (Punica granatum L.) genome.</title>
        <authorList>
            <person name="Akparov Z."/>
            <person name="Amiraslanov A."/>
            <person name="Hajiyeva S."/>
            <person name="Abbasov M."/>
            <person name="Kaur K."/>
            <person name="Hamwieh A."/>
            <person name="Solovyev V."/>
            <person name="Salamov A."/>
            <person name="Braich B."/>
            <person name="Kosarev P."/>
            <person name="Mahmoud A."/>
            <person name="Hajiyev E."/>
            <person name="Babayeva S."/>
            <person name="Izzatullayeva V."/>
            <person name="Mammadov A."/>
            <person name="Mammadov A."/>
            <person name="Sharifova S."/>
            <person name="Ojaghi J."/>
            <person name="Eynullazada K."/>
            <person name="Bayramov B."/>
            <person name="Abdulazimova A."/>
            <person name="Shahmuradov I."/>
        </authorList>
    </citation>
    <scope>NUCLEOTIDE SEQUENCE [LARGE SCALE GENOMIC DNA]</scope>
    <source>
        <strain evidence="2">cv. AG2017</strain>
        <tissue evidence="1">Leaf</tissue>
    </source>
</reference>
<dbReference type="EMBL" id="PGOL01006045">
    <property type="protein sequence ID" value="PKI34218.1"/>
    <property type="molecule type" value="Genomic_DNA"/>
</dbReference>
<organism evidence="1 2">
    <name type="scientific">Punica granatum</name>
    <name type="common">Pomegranate</name>
    <dbReference type="NCBI Taxonomy" id="22663"/>
    <lineage>
        <taxon>Eukaryota</taxon>
        <taxon>Viridiplantae</taxon>
        <taxon>Streptophyta</taxon>
        <taxon>Embryophyta</taxon>
        <taxon>Tracheophyta</taxon>
        <taxon>Spermatophyta</taxon>
        <taxon>Magnoliopsida</taxon>
        <taxon>eudicotyledons</taxon>
        <taxon>Gunneridae</taxon>
        <taxon>Pentapetalae</taxon>
        <taxon>rosids</taxon>
        <taxon>malvids</taxon>
        <taxon>Myrtales</taxon>
        <taxon>Lythraceae</taxon>
        <taxon>Punica</taxon>
    </lineage>
</organism>
<feature type="non-terminal residue" evidence="1">
    <location>
        <position position="107"/>
    </location>
</feature>
<protein>
    <submittedName>
        <fullName evidence="1">Uncharacterized protein</fullName>
    </submittedName>
</protein>
<name>A0A2I0HR71_PUNGR</name>
<sequence>MRDNATRATSTCDRRRPIPWTFQGRIVTGRTRSNRAAGIWAGLSGALGFGAGASGPMGCWLLDWADGGRTGLLLNRAGPLDDWATGPACGLLLDWVFPVRPGKHGAP</sequence>
<proteinExistence type="predicted"/>
<evidence type="ECO:0000313" key="1">
    <source>
        <dbReference type="EMBL" id="PKI34218.1"/>
    </source>
</evidence>
<dbReference type="AlphaFoldDB" id="A0A2I0HR71"/>
<keyword evidence="2" id="KW-1185">Reference proteome</keyword>
<evidence type="ECO:0000313" key="2">
    <source>
        <dbReference type="Proteomes" id="UP000233551"/>
    </source>
</evidence>
<comment type="caution">
    <text evidence="1">The sequence shown here is derived from an EMBL/GenBank/DDBJ whole genome shotgun (WGS) entry which is preliminary data.</text>
</comment>